<keyword evidence="1" id="KW-1185">Reference proteome</keyword>
<dbReference type="SUPFAM" id="SSF52047">
    <property type="entry name" value="RNI-like"/>
    <property type="match status" value="1"/>
</dbReference>
<proteinExistence type="predicted"/>
<evidence type="ECO:0000313" key="1">
    <source>
        <dbReference type="Proteomes" id="UP000038045"/>
    </source>
</evidence>
<accession>A0A0N5A1H8</accession>
<organism evidence="1 2">
    <name type="scientific">Parastrongyloides trichosuri</name>
    <name type="common">Possum-specific nematode worm</name>
    <dbReference type="NCBI Taxonomy" id="131310"/>
    <lineage>
        <taxon>Eukaryota</taxon>
        <taxon>Metazoa</taxon>
        <taxon>Ecdysozoa</taxon>
        <taxon>Nematoda</taxon>
        <taxon>Chromadorea</taxon>
        <taxon>Rhabditida</taxon>
        <taxon>Tylenchina</taxon>
        <taxon>Panagrolaimomorpha</taxon>
        <taxon>Strongyloidoidea</taxon>
        <taxon>Strongyloididae</taxon>
        <taxon>Parastrongyloides</taxon>
    </lineage>
</organism>
<name>A0A0N5A1H8_PARTI</name>
<dbReference type="WBParaSite" id="PTRK_0001547700.1">
    <property type="protein sequence ID" value="PTRK_0001547700.1"/>
    <property type="gene ID" value="PTRK_0001547700"/>
</dbReference>
<dbReference type="AlphaFoldDB" id="A0A0N5A1H8"/>
<evidence type="ECO:0000313" key="2">
    <source>
        <dbReference type="WBParaSite" id="PTRK_0001547700.1"/>
    </source>
</evidence>
<reference evidence="2" key="1">
    <citation type="submission" date="2017-02" db="UniProtKB">
        <authorList>
            <consortium name="WormBaseParasite"/>
        </authorList>
    </citation>
    <scope>IDENTIFICATION</scope>
</reference>
<dbReference type="Proteomes" id="UP000038045">
    <property type="component" value="Unplaced"/>
</dbReference>
<protein>
    <submittedName>
        <fullName evidence="2">F-box domain-containing protein</fullName>
    </submittedName>
</protein>
<sequence>MMENLSVDKNKVFQNKKLSKKIYQYLSSEELGALSHVNKSLMKSVYNYEMKKEIFVTNICYTFRLKKNTDNTYKYDYINFESGIKYKNIKNFHDDMFELSNSIDKNDIYSAHIRLADNEDIGDLSIKEIVDISMVFSDAINSLLSIFPNIKFLYVQPCYKRFLQSVKEEYTEEKKFFEAVNSNVYSQVCFYIITQLKGNNVELIDEIPLRSITSYFNEYKKDNEAVFYGFPKLKEIVIAYDREFDPYTTSQPRYEKFNYGNFCDILKKNDITIMFTEIFNFHQETYNLIVAALSMKVKMKFKGLLQPELPSYPLCEIYTKRKFKLVKAFLEMTEYFFTFFGISTNIEFTHLTEIHLSIKIISTTNHLLSFIKVAKNLEKLSIKIHSSFLNQIIDYEEENGTKKMDDMLIVMLGLDNLKCLIKLKSLHLSILYGTIATRWFNDESRIKHGSRIFKQLILQLPPSIETFIFEKTLNMEEKIFDYLSKCLQNVKTIILINYWYLKPIQINLSQFKSLKNVILCGKIKTTIPQFIDFVGLFYPPKRVCGDFNYLENFYLRPIDNISPDVESYDIRYSYEVIRKEFKKEKIVYIDEELHHCALFRSTKHWDNYLDFIYKNDFVNFFEKTSISK</sequence>